<evidence type="ECO:0000256" key="2">
    <source>
        <dbReference type="ARBA" id="ARBA00004123"/>
    </source>
</evidence>
<sequence>MNYKLQSTGTYDLVYVHFNFKLLVSRLINTFHLGVNRKCNGVEKKTVIQAVLQRRRRRPTTWAFSRSSDWWDVIVPGFTTAQWVLNFRMSEDTFQHLCEKVRPAMEKQNTTFRACVPLRKRVAVALWKLATNAEYRSISHLFGVSITTVCRCVQDFCDAARELLVPELIKFPDLHTLQDMSAYFHSRWGLPQCVGAIDGSHIPIIAPQDFHCDYFNRKGWHSVILQAVVDGRGLFWSVSAGMPGSVHDARVLRLSSFQELVDHGSLFPTRTRDIGGVDVGYYILGDSAYPLQRWLMKPFLDTGRLTAGQQLFNRKISRARVVVENAFGRLKGRWRCLLKRNDSDLTLVKSMVLACCALHNLCESHGEDFNNEWNLTVQAGAAAEPEVALGQIADEDGKDVREALMLHLSTRDLLQSTG</sequence>
<accession>A0A672HJK2</accession>
<dbReference type="GO" id="GO:0046872">
    <property type="term" value="F:metal ion binding"/>
    <property type="evidence" value="ECO:0007669"/>
    <property type="project" value="UniProtKB-KW"/>
</dbReference>
<comment type="subcellular location">
    <subcellularLocation>
        <location evidence="2">Nucleus</location>
    </subcellularLocation>
</comment>
<evidence type="ECO:0000256" key="4">
    <source>
        <dbReference type="ARBA" id="ARBA00022722"/>
    </source>
</evidence>
<dbReference type="InterPro" id="IPR027806">
    <property type="entry name" value="HARBI1_dom"/>
</dbReference>
<protein>
    <recommendedName>
        <fullName evidence="8">DDE Tnp4 domain-containing protein</fullName>
    </recommendedName>
</protein>
<evidence type="ECO:0000313" key="9">
    <source>
        <dbReference type="Ensembl" id="ENSSFAP00005029438.1"/>
    </source>
</evidence>
<reference evidence="9" key="2">
    <citation type="submission" date="2025-05" db="UniProtKB">
        <authorList>
            <consortium name="Ensembl"/>
        </authorList>
    </citation>
    <scope>IDENTIFICATION</scope>
</reference>
<keyword evidence="5" id="KW-0479">Metal-binding</keyword>
<evidence type="ECO:0000256" key="3">
    <source>
        <dbReference type="ARBA" id="ARBA00006958"/>
    </source>
</evidence>
<dbReference type="GO" id="GO:0005634">
    <property type="term" value="C:nucleus"/>
    <property type="evidence" value="ECO:0007669"/>
    <property type="project" value="UniProtKB-SubCell"/>
</dbReference>
<evidence type="ECO:0000313" key="10">
    <source>
        <dbReference type="Proteomes" id="UP000472267"/>
    </source>
</evidence>
<keyword evidence="10" id="KW-1185">Reference proteome</keyword>
<proteinExistence type="inferred from homology"/>
<comment type="similarity">
    <text evidence="3">Belongs to the HARBI1 family.</text>
</comment>
<dbReference type="OMA" id="ENETHPE"/>
<dbReference type="Proteomes" id="UP000472267">
    <property type="component" value="Chromosome 9"/>
</dbReference>
<reference evidence="9" key="1">
    <citation type="submission" date="2019-06" db="EMBL/GenBank/DDBJ databases">
        <authorList>
            <consortium name="Wellcome Sanger Institute Data Sharing"/>
        </authorList>
    </citation>
    <scope>NUCLEOTIDE SEQUENCE [LARGE SCALE GENOMIC DNA]</scope>
</reference>
<dbReference type="Ensembl" id="ENSSFAT00005030520.1">
    <property type="protein sequence ID" value="ENSSFAP00005029438.1"/>
    <property type="gene ID" value="ENSSFAG00005014969.1"/>
</dbReference>
<keyword evidence="6" id="KW-0378">Hydrolase</keyword>
<evidence type="ECO:0000256" key="5">
    <source>
        <dbReference type="ARBA" id="ARBA00022723"/>
    </source>
</evidence>
<dbReference type="Pfam" id="PF13359">
    <property type="entry name" value="DDE_Tnp_4"/>
    <property type="match status" value="1"/>
</dbReference>
<evidence type="ECO:0000256" key="6">
    <source>
        <dbReference type="ARBA" id="ARBA00022801"/>
    </source>
</evidence>
<evidence type="ECO:0000256" key="7">
    <source>
        <dbReference type="ARBA" id="ARBA00023242"/>
    </source>
</evidence>
<dbReference type="InterPro" id="IPR045249">
    <property type="entry name" value="HARBI1-like"/>
</dbReference>
<keyword evidence="7" id="KW-0539">Nucleus</keyword>
<keyword evidence="4" id="KW-0540">Nuclease</keyword>
<name>A0A672HJK2_SALFA</name>
<evidence type="ECO:0000259" key="8">
    <source>
        <dbReference type="Pfam" id="PF13359"/>
    </source>
</evidence>
<evidence type="ECO:0000256" key="1">
    <source>
        <dbReference type="ARBA" id="ARBA00001968"/>
    </source>
</evidence>
<dbReference type="Ensembl" id="ENSSFAT00005052000.1">
    <property type="protein sequence ID" value="ENSSFAP00005050365.1"/>
    <property type="gene ID" value="ENSSFAG00005024297.1"/>
</dbReference>
<dbReference type="Ensembl" id="ENSSFAT00005016771.1">
    <property type="protein sequence ID" value="ENSSFAP00005016128.1"/>
    <property type="gene ID" value="ENSSFAG00005008575.1"/>
</dbReference>
<organism evidence="9 10">
    <name type="scientific">Salarias fasciatus</name>
    <name type="common">Jewelled blenny</name>
    <name type="synonym">Blennius fasciatus</name>
    <dbReference type="NCBI Taxonomy" id="181472"/>
    <lineage>
        <taxon>Eukaryota</taxon>
        <taxon>Metazoa</taxon>
        <taxon>Chordata</taxon>
        <taxon>Craniata</taxon>
        <taxon>Vertebrata</taxon>
        <taxon>Euteleostomi</taxon>
        <taxon>Actinopterygii</taxon>
        <taxon>Neopterygii</taxon>
        <taxon>Teleostei</taxon>
        <taxon>Neoteleostei</taxon>
        <taxon>Acanthomorphata</taxon>
        <taxon>Ovalentaria</taxon>
        <taxon>Blenniimorphae</taxon>
        <taxon>Blenniiformes</taxon>
        <taxon>Blennioidei</taxon>
        <taxon>Blenniidae</taxon>
        <taxon>Salariinae</taxon>
        <taxon>Salarias</taxon>
    </lineage>
</organism>
<dbReference type="GO" id="GO:0004518">
    <property type="term" value="F:nuclease activity"/>
    <property type="evidence" value="ECO:0007669"/>
    <property type="project" value="UniProtKB-KW"/>
</dbReference>
<comment type="cofactor">
    <cofactor evidence="1">
        <name>a divalent metal cation</name>
        <dbReference type="ChEBI" id="CHEBI:60240"/>
    </cofactor>
</comment>
<dbReference type="AlphaFoldDB" id="A0A672HJK2"/>
<dbReference type="GO" id="GO:0016787">
    <property type="term" value="F:hydrolase activity"/>
    <property type="evidence" value="ECO:0007669"/>
    <property type="project" value="UniProtKB-KW"/>
</dbReference>
<dbReference type="Proteomes" id="UP000472267">
    <property type="component" value="Unassembled WGS sequence"/>
</dbReference>
<dbReference type="Proteomes" id="UP000472267">
    <property type="component" value="Chromosome 23"/>
</dbReference>
<feature type="domain" description="DDE Tnp4" evidence="8">
    <location>
        <begin position="197"/>
        <end position="360"/>
    </location>
</feature>
<dbReference type="PANTHER" id="PTHR22930">
    <property type="match status" value="1"/>
</dbReference>
<dbReference type="PANTHER" id="PTHR22930:SF236">
    <property type="entry name" value="PROTEIN ALP1-LIKE-RELATED"/>
    <property type="match status" value="1"/>
</dbReference>